<evidence type="ECO:0000256" key="6">
    <source>
        <dbReference type="ARBA" id="ARBA00023237"/>
    </source>
</evidence>
<dbReference type="PANTHER" id="PTHR30604:SF1">
    <property type="entry name" value="DNA UTILIZATION PROTEIN HOFQ"/>
    <property type="match status" value="1"/>
</dbReference>
<comment type="similarity">
    <text evidence="2">Belongs to the bacterial secretin family. PilQ subfamily.</text>
</comment>
<keyword evidence="5" id="KW-0472">Membrane</keyword>
<keyword evidence="6" id="KW-0998">Cell outer membrane</keyword>
<evidence type="ECO:0000256" key="5">
    <source>
        <dbReference type="ARBA" id="ARBA00023136"/>
    </source>
</evidence>
<dbReference type="InterPro" id="IPR005644">
    <property type="entry name" value="NolW-like"/>
</dbReference>
<dbReference type="EMBL" id="CP000544">
    <property type="protein sequence ID" value="ABM63019.1"/>
    <property type="molecule type" value="Genomic_DNA"/>
</dbReference>
<feature type="region of interest" description="Disordered" evidence="8">
    <location>
        <begin position="344"/>
        <end position="372"/>
    </location>
</feature>
<evidence type="ECO:0000313" key="13">
    <source>
        <dbReference type="Proteomes" id="UP000000647"/>
    </source>
</evidence>
<dbReference type="GO" id="GO:0009279">
    <property type="term" value="C:cell outer membrane"/>
    <property type="evidence" value="ECO:0007669"/>
    <property type="project" value="UniProtKB-SubCell"/>
</dbReference>
<evidence type="ECO:0000256" key="2">
    <source>
        <dbReference type="ARBA" id="ARBA00006304"/>
    </source>
</evidence>
<reference evidence="12 13" key="2">
    <citation type="journal article" date="2013" name="Stand. Genomic Sci.">
        <title>Complete genome sequence of Halorhodospira halophila SL1.</title>
        <authorList>
            <person name="Challacombe J.F."/>
            <person name="Majid S."/>
            <person name="Deole R."/>
            <person name="Brettin T.S."/>
            <person name="Bruce D."/>
            <person name="Delano S.F."/>
            <person name="Detter J.C."/>
            <person name="Gleasner C.D."/>
            <person name="Han C.S."/>
            <person name="Misra M."/>
            <person name="Reitenga K.G."/>
            <person name="Mikhailova N."/>
            <person name="Woyke T."/>
            <person name="Pitluck S."/>
            <person name="Nolan M."/>
            <person name="Land M.L."/>
            <person name="Saunders E."/>
            <person name="Tapia R."/>
            <person name="Lapidus A."/>
            <person name="Ivanova N."/>
            <person name="Hoff W.D."/>
        </authorList>
    </citation>
    <scope>NUCLEOTIDE SEQUENCE [LARGE SCALE GENOMIC DNA]</scope>
    <source>
        <strain evidence="13">DSM 244 / SL1</strain>
    </source>
</reference>
<dbReference type="Pfam" id="PF03958">
    <property type="entry name" value="Secretin_N"/>
    <property type="match status" value="1"/>
</dbReference>
<feature type="chain" id="PRO_5002640487" evidence="9">
    <location>
        <begin position="22"/>
        <end position="372"/>
    </location>
</feature>
<evidence type="ECO:0000256" key="8">
    <source>
        <dbReference type="SAM" id="MobiDB-lite"/>
    </source>
</evidence>
<keyword evidence="4 9" id="KW-0732">Signal</keyword>
<reference evidence="13" key="1">
    <citation type="submission" date="2006-12" db="EMBL/GenBank/DDBJ databases">
        <title>Complete sequence of Halorhodospira halophila SL1.</title>
        <authorList>
            <consortium name="US DOE Joint Genome Institute"/>
            <person name="Copeland A."/>
            <person name="Lucas S."/>
            <person name="Lapidus A."/>
            <person name="Barry K."/>
            <person name="Detter J.C."/>
            <person name="Glavina del Rio T."/>
            <person name="Hammon N."/>
            <person name="Israni S."/>
            <person name="Dalin E."/>
            <person name="Tice H."/>
            <person name="Pitluck S."/>
            <person name="Saunders E."/>
            <person name="Brettin T."/>
            <person name="Bruce D."/>
            <person name="Han C."/>
            <person name="Tapia R."/>
            <person name="Schmutz J."/>
            <person name="Larimer F."/>
            <person name="Land M."/>
            <person name="Hauser L."/>
            <person name="Kyrpides N."/>
            <person name="Mikhailova N."/>
            <person name="Hoff W."/>
            <person name="Richardson P."/>
        </authorList>
    </citation>
    <scope>NUCLEOTIDE SEQUENCE [LARGE SCALE GENOMIC DNA]</scope>
    <source>
        <strain evidence="13">DSM 244 / SL1</strain>
    </source>
</reference>
<dbReference type="OrthoDB" id="9775455at2"/>
<evidence type="ECO:0000256" key="9">
    <source>
        <dbReference type="SAM" id="SignalP"/>
    </source>
</evidence>
<proteinExistence type="inferred from homology"/>
<dbReference type="InterPro" id="IPR038591">
    <property type="entry name" value="NolW-like_sf"/>
</dbReference>
<evidence type="ECO:0000259" key="11">
    <source>
        <dbReference type="Pfam" id="PF03958"/>
    </source>
</evidence>
<evidence type="ECO:0000259" key="10">
    <source>
        <dbReference type="Pfam" id="PF00263"/>
    </source>
</evidence>
<dbReference type="Gene3D" id="3.30.1370.120">
    <property type="match status" value="1"/>
</dbReference>
<sequence length="372" mass="40101">MSGRLRSGAAALLLIALPVFAAPPDPFQGRVDEEGATRPEPALRTLPLVHAEAAQLAELLRDETGVLSESGHASVDERTNTLILQDTPARLEEAEQLVRELDRANRQVMIEARIVLASGEYSRELGSRLGLSSERGDGHFAFDSLPGSNDAAVGDGLLAELPPVGEGARLSVSVGEVGERLLQLELSAMEAEGHGRVVSSPRVLTTERQAARIEQGVQIPYQETAESGATAVAFQDAALSLTATPQVTEDDAVSLALRVTKDAVGQIYEGVPSIDTQAVTTHLRVQAGETIVLGGVREHEQRKQRQRVPWLGELPLIGWLFRQRMSEQSHHELLVFVTPRLVEDGPSSSTAVDDAAPRPHIDSPSRTTEDDW</sequence>
<feature type="signal peptide" evidence="9">
    <location>
        <begin position="1"/>
        <end position="21"/>
    </location>
</feature>
<dbReference type="InterPro" id="IPR013355">
    <property type="entry name" value="Pilus_4_PilQ"/>
</dbReference>
<comment type="subcellular location">
    <subcellularLocation>
        <location evidence="1 7">Cell outer membrane</location>
    </subcellularLocation>
</comment>
<keyword evidence="13" id="KW-1185">Reference proteome</keyword>
<dbReference type="InterPro" id="IPR004845">
    <property type="entry name" value="T2SS_GspD_CS"/>
</dbReference>
<dbReference type="PROSITE" id="PS00875">
    <property type="entry name" value="T2SP_D"/>
    <property type="match status" value="1"/>
</dbReference>
<organism evidence="12 13">
    <name type="scientific">Halorhodospira halophila (strain DSM 244 / SL1)</name>
    <name type="common">Ectothiorhodospira halophila (strain DSM 244 / SL1)</name>
    <dbReference type="NCBI Taxonomy" id="349124"/>
    <lineage>
        <taxon>Bacteria</taxon>
        <taxon>Pseudomonadati</taxon>
        <taxon>Pseudomonadota</taxon>
        <taxon>Gammaproteobacteria</taxon>
        <taxon>Chromatiales</taxon>
        <taxon>Ectothiorhodospiraceae</taxon>
        <taxon>Halorhodospira</taxon>
    </lineage>
</organism>
<feature type="compositionally biased region" description="Basic and acidic residues" evidence="8">
    <location>
        <begin position="355"/>
        <end position="372"/>
    </location>
</feature>
<dbReference type="Proteomes" id="UP000000647">
    <property type="component" value="Chromosome"/>
</dbReference>
<protein>
    <submittedName>
        <fullName evidence="12">Type II and III secretion system protein</fullName>
    </submittedName>
</protein>
<dbReference type="AlphaFoldDB" id="A1WZA7"/>
<accession>A1WZA7</accession>
<gene>
    <name evidence="12" type="ordered locus">Hhal_2255</name>
</gene>
<keyword evidence="3 7" id="KW-0813">Transport</keyword>
<dbReference type="GO" id="GO:0009306">
    <property type="term" value="P:protein secretion"/>
    <property type="evidence" value="ECO:0007669"/>
    <property type="project" value="InterPro"/>
</dbReference>
<evidence type="ECO:0000313" key="12">
    <source>
        <dbReference type="EMBL" id="ABM63019.1"/>
    </source>
</evidence>
<dbReference type="PANTHER" id="PTHR30604">
    <property type="entry name" value="PROTEIN TRANSPORT PROTEIN HOFQ"/>
    <property type="match status" value="1"/>
</dbReference>
<evidence type="ECO:0000256" key="4">
    <source>
        <dbReference type="ARBA" id="ARBA00022729"/>
    </source>
</evidence>
<dbReference type="InterPro" id="IPR001775">
    <property type="entry name" value="GspD/PilQ"/>
</dbReference>
<dbReference type="KEGG" id="hha:Hhal_2255"/>
<evidence type="ECO:0000256" key="1">
    <source>
        <dbReference type="ARBA" id="ARBA00004442"/>
    </source>
</evidence>
<dbReference type="eggNOG" id="COG4796">
    <property type="taxonomic scope" value="Bacteria"/>
</dbReference>
<feature type="domain" description="Type II/III secretion system secretin-like" evidence="10">
    <location>
        <begin position="188"/>
        <end position="343"/>
    </location>
</feature>
<dbReference type="Pfam" id="PF00263">
    <property type="entry name" value="Secretin"/>
    <property type="match status" value="1"/>
</dbReference>
<dbReference type="HOGENOM" id="CLU_006756_2_0_6"/>
<feature type="domain" description="NolW-like" evidence="11">
    <location>
        <begin position="44"/>
        <end position="107"/>
    </location>
</feature>
<evidence type="ECO:0000256" key="7">
    <source>
        <dbReference type="RuleBase" id="RU004004"/>
    </source>
</evidence>
<dbReference type="STRING" id="349124.Hhal_2255"/>
<dbReference type="PRINTS" id="PR00811">
    <property type="entry name" value="BCTERIALGSPD"/>
</dbReference>
<evidence type="ECO:0000256" key="3">
    <source>
        <dbReference type="ARBA" id="ARBA00022448"/>
    </source>
</evidence>
<name>A1WZA7_HALHL</name>
<dbReference type="NCBIfam" id="TIGR02515">
    <property type="entry name" value="IV_pilus_PilQ"/>
    <property type="match status" value="1"/>
</dbReference>
<dbReference type="InterPro" id="IPR004846">
    <property type="entry name" value="T2SS/T3SS_dom"/>
</dbReference>
<dbReference type="InterPro" id="IPR051808">
    <property type="entry name" value="Type_IV_pilus_biogenesis"/>
</dbReference>